<evidence type="ECO:0000256" key="1">
    <source>
        <dbReference type="ARBA" id="ARBA00004141"/>
    </source>
</evidence>
<dbReference type="PANTHER" id="PTHR30540:SF109">
    <property type="entry name" value="POTASSIUM TRANSPORTER"/>
    <property type="match status" value="1"/>
</dbReference>
<evidence type="ECO:0000256" key="9">
    <source>
        <dbReference type="ARBA" id="ARBA00023136"/>
    </source>
</evidence>
<evidence type="ECO:0000256" key="8">
    <source>
        <dbReference type="ARBA" id="ARBA00023065"/>
    </source>
</evidence>
<evidence type="ECO:0000313" key="15">
    <source>
        <dbReference type="Proteomes" id="UP000822688"/>
    </source>
</evidence>
<keyword evidence="5 10" id="KW-0812">Transmembrane</keyword>
<proteinExistence type="inferred from homology"/>
<evidence type="ECO:0000313" key="14">
    <source>
        <dbReference type="EMBL" id="KAG0571190.1"/>
    </source>
</evidence>
<dbReference type="GO" id="GO:0016020">
    <property type="term" value="C:membrane"/>
    <property type="evidence" value="ECO:0007669"/>
    <property type="project" value="UniProtKB-SubCell"/>
</dbReference>
<sequence>MEDTQEQSKPPLDDPDSTSPGEHSSPITRPMKRVDSLDEESSRIRGMARSFSTKNLSKTTIALLAFQSIGVIYGDIGTSPLYVYASTYVLNKTDADGNYIPALHEDILGVLCLIIYTLTLVPLIKYCHIVLRANDNGNGGTFALYSLICRHARINLASNQGPDDRDLSSYQLDLPSRPAKRAAKLKEFLESSRFMRHLLLTVALIGTCCVIGDGVLTPSISVLSAVSGIKVSTPSLSQDVVVGVSVAILIVLFCVQRLGTDKVGYSFAPAISLWFICIALIGVYNIVKFDPTIFKAFNPYYIYTFFKRNKHDGWVSLGGVVLAITGSEAMFADLAHFSVGAIQISCSFFAYPSLLLAYIGQAAWLMKHEDMVSTTFYSSIPKPVYWPMFVVATAAAVIASQAMISAVFSIVDQSMALGCFPRCKVIHTSSKYEGQIYIPEVNWILMLLCVIVTASLRDTVKIGNAYGVTVVAVMVITTMMVTLIMVMVWQKPLVFALAFGIFFGAIELLYFSSVLYKIPQYGWIPLAFVAVFSTIMYTWYYTRKEAFKYEVSNKLSMNWLLGLGSNLGIVRVPGIALIYTELPQGVPGIFGHLINNLPAMHSTLVLVCVKHLPVPRVPREERILLRRVGPPTYHMYRCAVRYGYNDSGDHDFEALLMSSLEEFVRAEAAGALDLQLASTNGSNENSVLGGSLVTGGSNSITLEIDARAQGQIEHLRHARDSGIVYVLGHTNLKCSEKSSVLRKFVINDLYSFLRRNSRSSSDSLEVPHTNLLQVGMVRYI</sequence>
<name>A0A8T0HK53_CERPU</name>
<evidence type="ECO:0000259" key="12">
    <source>
        <dbReference type="Pfam" id="PF02705"/>
    </source>
</evidence>
<feature type="transmembrane region" description="Helical" evidence="10">
    <location>
        <begin position="107"/>
        <end position="124"/>
    </location>
</feature>
<reference evidence="14 15" key="1">
    <citation type="submission" date="2020-06" db="EMBL/GenBank/DDBJ databases">
        <title>WGS assembly of Ceratodon purpureus strain R40.</title>
        <authorList>
            <person name="Carey S.B."/>
            <person name="Jenkins J."/>
            <person name="Shu S."/>
            <person name="Lovell J.T."/>
            <person name="Sreedasyam A."/>
            <person name="Maumus F."/>
            <person name="Tiley G.P."/>
            <person name="Fernandez-Pozo N."/>
            <person name="Barry K."/>
            <person name="Chen C."/>
            <person name="Wang M."/>
            <person name="Lipzen A."/>
            <person name="Daum C."/>
            <person name="Saski C.A."/>
            <person name="Payton A.C."/>
            <person name="Mcbreen J.C."/>
            <person name="Conrad R.E."/>
            <person name="Kollar L.M."/>
            <person name="Olsson S."/>
            <person name="Huttunen S."/>
            <person name="Landis J.B."/>
            <person name="Wickett N.J."/>
            <person name="Johnson M.G."/>
            <person name="Rensing S.A."/>
            <person name="Grimwood J."/>
            <person name="Schmutz J."/>
            <person name="Mcdaniel S.F."/>
        </authorList>
    </citation>
    <scope>NUCLEOTIDE SEQUENCE [LARGE SCALE GENOMIC DNA]</scope>
    <source>
        <strain evidence="14 15">R40</strain>
    </source>
</reference>
<comment type="function">
    <text evidence="10">Potassium transporter.</text>
</comment>
<protein>
    <recommendedName>
        <fullName evidence="10">Potassium transporter</fullName>
    </recommendedName>
</protein>
<evidence type="ECO:0000256" key="6">
    <source>
        <dbReference type="ARBA" id="ARBA00022958"/>
    </source>
</evidence>
<evidence type="ECO:0000256" key="3">
    <source>
        <dbReference type="ARBA" id="ARBA00022448"/>
    </source>
</evidence>
<dbReference type="InterPro" id="IPR053952">
    <property type="entry name" value="K_trans_C"/>
</dbReference>
<gene>
    <name evidence="14" type="ORF">KC19_6G218300</name>
</gene>
<evidence type="ECO:0000256" key="10">
    <source>
        <dbReference type="RuleBase" id="RU321113"/>
    </source>
</evidence>
<dbReference type="AlphaFoldDB" id="A0A8T0HK53"/>
<keyword evidence="4 10" id="KW-0633">Potassium transport</keyword>
<accession>A0A8T0HK53</accession>
<evidence type="ECO:0000256" key="5">
    <source>
        <dbReference type="ARBA" id="ARBA00022692"/>
    </source>
</evidence>
<dbReference type="InterPro" id="IPR053951">
    <property type="entry name" value="K_trans_N"/>
</dbReference>
<dbReference type="Pfam" id="PF22776">
    <property type="entry name" value="K_trans_C"/>
    <property type="match status" value="1"/>
</dbReference>
<feature type="transmembrane region" description="Helical" evidence="10">
    <location>
        <begin position="344"/>
        <end position="364"/>
    </location>
</feature>
<feature type="compositionally biased region" description="Polar residues" evidence="11">
    <location>
        <begin position="17"/>
        <end position="27"/>
    </location>
</feature>
<feature type="transmembrane region" description="Helical" evidence="10">
    <location>
        <begin position="493"/>
        <end position="516"/>
    </location>
</feature>
<comment type="caution">
    <text evidence="14">The sequence shown here is derived from an EMBL/GenBank/DDBJ whole genome shotgun (WGS) entry which is preliminary data.</text>
</comment>
<evidence type="ECO:0000256" key="7">
    <source>
        <dbReference type="ARBA" id="ARBA00022989"/>
    </source>
</evidence>
<dbReference type="PANTHER" id="PTHR30540">
    <property type="entry name" value="OSMOTIC STRESS POTASSIUM TRANSPORTER"/>
    <property type="match status" value="1"/>
</dbReference>
<feature type="domain" description="K+ potassium transporter integral membrane" evidence="12">
    <location>
        <begin position="64"/>
        <end position="560"/>
    </location>
</feature>
<dbReference type="OrthoDB" id="504708at2759"/>
<dbReference type="NCBIfam" id="TIGR00794">
    <property type="entry name" value="kup"/>
    <property type="match status" value="1"/>
</dbReference>
<feature type="transmembrane region" description="Helical" evidence="10">
    <location>
        <begin position="55"/>
        <end position="74"/>
    </location>
</feature>
<feature type="transmembrane region" description="Helical" evidence="10">
    <location>
        <begin position="384"/>
        <end position="411"/>
    </location>
</feature>
<keyword evidence="9 10" id="KW-0472">Membrane</keyword>
<evidence type="ECO:0000256" key="11">
    <source>
        <dbReference type="SAM" id="MobiDB-lite"/>
    </source>
</evidence>
<keyword evidence="15" id="KW-1185">Reference proteome</keyword>
<comment type="caution">
    <text evidence="10">Lacks conserved residue(s) required for the propagation of feature annotation.</text>
</comment>
<feature type="region of interest" description="Disordered" evidence="11">
    <location>
        <begin position="1"/>
        <end position="41"/>
    </location>
</feature>
<organism evidence="14 15">
    <name type="scientific">Ceratodon purpureus</name>
    <name type="common">Fire moss</name>
    <name type="synonym">Dicranum purpureum</name>
    <dbReference type="NCBI Taxonomy" id="3225"/>
    <lineage>
        <taxon>Eukaryota</taxon>
        <taxon>Viridiplantae</taxon>
        <taxon>Streptophyta</taxon>
        <taxon>Embryophyta</taxon>
        <taxon>Bryophyta</taxon>
        <taxon>Bryophytina</taxon>
        <taxon>Bryopsida</taxon>
        <taxon>Dicranidae</taxon>
        <taxon>Pseudoditrichales</taxon>
        <taxon>Ditrichaceae</taxon>
        <taxon>Ceratodon</taxon>
    </lineage>
</organism>
<feature type="compositionally biased region" description="Basic and acidic residues" evidence="11">
    <location>
        <begin position="32"/>
        <end position="41"/>
    </location>
</feature>
<dbReference type="Pfam" id="PF02705">
    <property type="entry name" value="K_trans"/>
    <property type="match status" value="1"/>
</dbReference>
<keyword evidence="7 10" id="KW-1133">Transmembrane helix</keyword>
<feature type="transmembrane region" description="Helical" evidence="10">
    <location>
        <begin position="466"/>
        <end position="486"/>
    </location>
</feature>
<dbReference type="Proteomes" id="UP000822688">
    <property type="component" value="Chromosome 6"/>
</dbReference>
<evidence type="ECO:0000259" key="13">
    <source>
        <dbReference type="Pfam" id="PF22776"/>
    </source>
</evidence>
<feature type="transmembrane region" description="Helical" evidence="10">
    <location>
        <begin position="267"/>
        <end position="287"/>
    </location>
</feature>
<keyword evidence="6 10" id="KW-0630">Potassium</keyword>
<evidence type="ECO:0000256" key="4">
    <source>
        <dbReference type="ARBA" id="ARBA00022538"/>
    </source>
</evidence>
<feature type="domain" description="K+ potassium transporter C-terminal" evidence="13">
    <location>
        <begin position="573"/>
        <end position="777"/>
    </location>
</feature>
<comment type="subcellular location">
    <subcellularLocation>
        <location evidence="1 10">Membrane</location>
        <topology evidence="1 10">Multi-pass membrane protein</topology>
    </subcellularLocation>
</comment>
<evidence type="ECO:0000256" key="2">
    <source>
        <dbReference type="ARBA" id="ARBA00008440"/>
    </source>
</evidence>
<feature type="transmembrane region" description="Helical" evidence="10">
    <location>
        <begin position="194"/>
        <end position="216"/>
    </location>
</feature>
<comment type="similarity">
    <text evidence="2 10">Belongs to the HAK/KUP transporter (TC 2.A.72.3) family.</text>
</comment>
<feature type="transmembrane region" description="Helical" evidence="10">
    <location>
        <begin position="236"/>
        <end position="255"/>
    </location>
</feature>
<keyword evidence="3" id="KW-0813">Transport</keyword>
<dbReference type="GO" id="GO:0015079">
    <property type="term" value="F:potassium ion transmembrane transporter activity"/>
    <property type="evidence" value="ECO:0007669"/>
    <property type="project" value="UniProtKB-UniRule"/>
</dbReference>
<keyword evidence="8 10" id="KW-0406">Ion transport</keyword>
<dbReference type="EMBL" id="CM026427">
    <property type="protein sequence ID" value="KAG0571190.1"/>
    <property type="molecule type" value="Genomic_DNA"/>
</dbReference>
<feature type="transmembrane region" description="Helical" evidence="10">
    <location>
        <begin position="522"/>
        <end position="540"/>
    </location>
</feature>
<feature type="transmembrane region" description="Helical" evidence="10">
    <location>
        <begin position="313"/>
        <end position="332"/>
    </location>
</feature>
<dbReference type="InterPro" id="IPR003855">
    <property type="entry name" value="K+_transporter"/>
</dbReference>